<keyword evidence="3" id="KW-1185">Reference proteome</keyword>
<reference evidence="2 3" key="1">
    <citation type="submission" date="2018-10" db="EMBL/GenBank/DDBJ databases">
        <title>Phylogenomics of Brevibacillus.</title>
        <authorList>
            <person name="Dunlap C."/>
        </authorList>
    </citation>
    <scope>NUCLEOTIDE SEQUENCE [LARGE SCALE GENOMIC DNA]</scope>
    <source>
        <strain evidence="2 3">DSM 100115</strain>
    </source>
</reference>
<dbReference type="AlphaFoldDB" id="A0A3M8B7S0"/>
<gene>
    <name evidence="2" type="ORF">EDM57_04920</name>
</gene>
<feature type="domain" description="SpoVT-AbrB" evidence="1">
    <location>
        <begin position="7"/>
        <end position="48"/>
    </location>
</feature>
<dbReference type="InterPro" id="IPR007159">
    <property type="entry name" value="SpoVT-AbrB_dom"/>
</dbReference>
<accession>A0A3M8B7S0</accession>
<evidence type="ECO:0000313" key="3">
    <source>
        <dbReference type="Proteomes" id="UP000268829"/>
    </source>
</evidence>
<comment type="caution">
    <text evidence="2">The sequence shown here is derived from an EMBL/GenBank/DDBJ whole genome shotgun (WGS) entry which is preliminary data.</text>
</comment>
<dbReference type="Proteomes" id="UP000268829">
    <property type="component" value="Unassembled WGS sequence"/>
</dbReference>
<dbReference type="EMBL" id="RHHS01000013">
    <property type="protein sequence ID" value="RNB59486.1"/>
    <property type="molecule type" value="Genomic_DNA"/>
</dbReference>
<dbReference type="InterPro" id="IPR037914">
    <property type="entry name" value="SpoVT-AbrB_sf"/>
</dbReference>
<dbReference type="SUPFAM" id="SSF89447">
    <property type="entry name" value="AbrB/MazE/MraZ-like"/>
    <property type="match status" value="1"/>
</dbReference>
<proteinExistence type="predicted"/>
<name>A0A3M8B7S0_9BACL</name>
<sequence length="70" mass="8010">MERKVIKIGNSLGVSMTEQLREIGIEQGDTVSVEVNGDEIVVRKVNKIELPDDPKLLIEIQRMIEKHRNK</sequence>
<dbReference type="RefSeq" id="WP_122903653.1">
    <property type="nucleotide sequence ID" value="NZ_RHHS01000013.1"/>
</dbReference>
<evidence type="ECO:0000259" key="1">
    <source>
        <dbReference type="Pfam" id="PF04014"/>
    </source>
</evidence>
<dbReference type="OrthoDB" id="582905at2"/>
<dbReference type="Pfam" id="PF04014">
    <property type="entry name" value="MazE_antitoxin"/>
    <property type="match status" value="1"/>
</dbReference>
<protein>
    <submittedName>
        <fullName evidence="2">AbrB family transcriptional regulator</fullName>
    </submittedName>
</protein>
<organism evidence="2 3">
    <name type="scientific">Brevibacillus gelatini</name>
    <dbReference type="NCBI Taxonomy" id="1655277"/>
    <lineage>
        <taxon>Bacteria</taxon>
        <taxon>Bacillati</taxon>
        <taxon>Bacillota</taxon>
        <taxon>Bacilli</taxon>
        <taxon>Bacillales</taxon>
        <taxon>Paenibacillaceae</taxon>
        <taxon>Brevibacillus</taxon>
    </lineage>
</organism>
<evidence type="ECO:0000313" key="2">
    <source>
        <dbReference type="EMBL" id="RNB59486.1"/>
    </source>
</evidence>
<dbReference type="Gene3D" id="2.10.260.10">
    <property type="match status" value="1"/>
</dbReference>
<dbReference type="GO" id="GO:0003677">
    <property type="term" value="F:DNA binding"/>
    <property type="evidence" value="ECO:0007669"/>
    <property type="project" value="InterPro"/>
</dbReference>